<evidence type="ECO:0000313" key="1">
    <source>
        <dbReference type="EMBL" id="KYP52261.1"/>
    </source>
</evidence>
<proteinExistence type="predicted"/>
<dbReference type="Proteomes" id="UP000075243">
    <property type="component" value="Unassembled WGS sequence"/>
</dbReference>
<dbReference type="Gramene" id="C.cajan_26612.t">
    <property type="protein sequence ID" value="C.cajan_26612.t.cds1"/>
    <property type="gene ID" value="C.cajan_26612"/>
</dbReference>
<dbReference type="AlphaFoldDB" id="A0A151SBY2"/>
<reference evidence="1" key="1">
    <citation type="journal article" date="2012" name="Nat. Biotechnol.">
        <title>Draft genome sequence of pigeonpea (Cajanus cajan), an orphan legume crop of resource-poor farmers.</title>
        <authorList>
            <person name="Varshney R.K."/>
            <person name="Chen W."/>
            <person name="Li Y."/>
            <person name="Bharti A.K."/>
            <person name="Saxena R.K."/>
            <person name="Schlueter J.A."/>
            <person name="Donoghue M.T."/>
            <person name="Azam S."/>
            <person name="Fan G."/>
            <person name="Whaley A.M."/>
            <person name="Farmer A.D."/>
            <person name="Sheridan J."/>
            <person name="Iwata A."/>
            <person name="Tuteja R."/>
            <person name="Penmetsa R.V."/>
            <person name="Wu W."/>
            <person name="Upadhyaya H.D."/>
            <person name="Yang S.P."/>
            <person name="Shah T."/>
            <person name="Saxena K.B."/>
            <person name="Michael T."/>
            <person name="McCombie W.R."/>
            <person name="Yang B."/>
            <person name="Zhang G."/>
            <person name="Yang H."/>
            <person name="Wang J."/>
            <person name="Spillane C."/>
            <person name="Cook D.R."/>
            <person name="May G.D."/>
            <person name="Xu X."/>
            <person name="Jackson S.A."/>
        </authorList>
    </citation>
    <scope>NUCLEOTIDE SEQUENCE [LARGE SCALE GENOMIC DNA]</scope>
</reference>
<name>A0A151SBY2_CAJCA</name>
<evidence type="ECO:0000313" key="2">
    <source>
        <dbReference type="Proteomes" id="UP000075243"/>
    </source>
</evidence>
<protein>
    <submittedName>
        <fullName evidence="1">Copia protein</fullName>
    </submittedName>
</protein>
<gene>
    <name evidence="1" type="ORF">KK1_025865</name>
</gene>
<dbReference type="EMBL" id="KQ483426">
    <property type="protein sequence ID" value="KYP52261.1"/>
    <property type="molecule type" value="Genomic_DNA"/>
</dbReference>
<accession>A0A151SBY2</accession>
<sequence>MEHDIFFVREKVLNKSLIVSYVPTQAQVADILTKPLSKVQFYSFRDKLKVLGSCQPEFVGE</sequence>
<keyword evidence="2" id="KW-1185">Reference proteome</keyword>
<organism evidence="1 2">
    <name type="scientific">Cajanus cajan</name>
    <name type="common">Pigeon pea</name>
    <name type="synonym">Cajanus indicus</name>
    <dbReference type="NCBI Taxonomy" id="3821"/>
    <lineage>
        <taxon>Eukaryota</taxon>
        <taxon>Viridiplantae</taxon>
        <taxon>Streptophyta</taxon>
        <taxon>Embryophyta</taxon>
        <taxon>Tracheophyta</taxon>
        <taxon>Spermatophyta</taxon>
        <taxon>Magnoliopsida</taxon>
        <taxon>eudicotyledons</taxon>
        <taxon>Gunneridae</taxon>
        <taxon>Pentapetalae</taxon>
        <taxon>rosids</taxon>
        <taxon>fabids</taxon>
        <taxon>Fabales</taxon>
        <taxon>Fabaceae</taxon>
        <taxon>Papilionoideae</taxon>
        <taxon>50 kb inversion clade</taxon>
        <taxon>NPAAA clade</taxon>
        <taxon>indigoferoid/millettioid clade</taxon>
        <taxon>Phaseoleae</taxon>
        <taxon>Cajanus</taxon>
    </lineage>
</organism>